<feature type="repeat" description="ANK" evidence="1">
    <location>
        <begin position="25"/>
        <end position="57"/>
    </location>
</feature>
<dbReference type="PANTHER" id="PTHR22677">
    <property type="entry name" value="ANKYRIN REPEAT DOMAIN-CONTAINING PROTEIN 60"/>
    <property type="match status" value="1"/>
</dbReference>
<reference evidence="2 3" key="1">
    <citation type="journal article" date="2019" name="Nat. Ecol. Evol.">
        <title>Megaphylogeny resolves global patterns of mushroom evolution.</title>
        <authorList>
            <person name="Varga T."/>
            <person name="Krizsan K."/>
            <person name="Foldi C."/>
            <person name="Dima B."/>
            <person name="Sanchez-Garcia M."/>
            <person name="Sanchez-Ramirez S."/>
            <person name="Szollosi G.J."/>
            <person name="Szarkandi J.G."/>
            <person name="Papp V."/>
            <person name="Albert L."/>
            <person name="Andreopoulos W."/>
            <person name="Angelini C."/>
            <person name="Antonin V."/>
            <person name="Barry K.W."/>
            <person name="Bougher N.L."/>
            <person name="Buchanan P."/>
            <person name="Buyck B."/>
            <person name="Bense V."/>
            <person name="Catcheside P."/>
            <person name="Chovatia M."/>
            <person name="Cooper J."/>
            <person name="Damon W."/>
            <person name="Desjardin D."/>
            <person name="Finy P."/>
            <person name="Geml J."/>
            <person name="Haridas S."/>
            <person name="Hughes K."/>
            <person name="Justo A."/>
            <person name="Karasinski D."/>
            <person name="Kautmanova I."/>
            <person name="Kiss B."/>
            <person name="Kocsube S."/>
            <person name="Kotiranta H."/>
            <person name="LaButti K.M."/>
            <person name="Lechner B.E."/>
            <person name="Liimatainen K."/>
            <person name="Lipzen A."/>
            <person name="Lukacs Z."/>
            <person name="Mihaltcheva S."/>
            <person name="Morgado L.N."/>
            <person name="Niskanen T."/>
            <person name="Noordeloos M.E."/>
            <person name="Ohm R.A."/>
            <person name="Ortiz-Santana B."/>
            <person name="Ovrebo C."/>
            <person name="Racz N."/>
            <person name="Riley R."/>
            <person name="Savchenko A."/>
            <person name="Shiryaev A."/>
            <person name="Soop K."/>
            <person name="Spirin V."/>
            <person name="Szebenyi C."/>
            <person name="Tomsovsky M."/>
            <person name="Tulloss R.E."/>
            <person name="Uehling J."/>
            <person name="Grigoriev I.V."/>
            <person name="Vagvolgyi C."/>
            <person name="Papp T."/>
            <person name="Martin F.M."/>
            <person name="Miettinen O."/>
            <person name="Hibbett D.S."/>
            <person name="Nagy L.G."/>
        </authorList>
    </citation>
    <scope>NUCLEOTIDE SEQUENCE [LARGE SCALE GENOMIC DNA]</scope>
    <source>
        <strain evidence="2 3">CBS 309.79</strain>
    </source>
</reference>
<evidence type="ECO:0000256" key="1">
    <source>
        <dbReference type="PROSITE-ProRule" id="PRU00023"/>
    </source>
</evidence>
<dbReference type="InterPro" id="IPR036770">
    <property type="entry name" value="Ankyrin_rpt-contain_sf"/>
</dbReference>
<dbReference type="PROSITE" id="PS50297">
    <property type="entry name" value="ANK_REP_REGION"/>
    <property type="match status" value="1"/>
</dbReference>
<dbReference type="AlphaFoldDB" id="A0A5C3QDI2"/>
<protein>
    <submittedName>
        <fullName evidence="2">Ankyrin repeat-containing domain protein</fullName>
    </submittedName>
</protein>
<dbReference type="SUPFAM" id="SSF48403">
    <property type="entry name" value="Ankyrin repeat"/>
    <property type="match status" value="1"/>
</dbReference>
<evidence type="ECO:0000313" key="3">
    <source>
        <dbReference type="Proteomes" id="UP000305067"/>
    </source>
</evidence>
<feature type="non-terminal residue" evidence="2">
    <location>
        <position position="1"/>
    </location>
</feature>
<dbReference type="OrthoDB" id="539213at2759"/>
<dbReference type="EMBL" id="ML178841">
    <property type="protein sequence ID" value="TFK98228.1"/>
    <property type="molecule type" value="Genomic_DNA"/>
</dbReference>
<evidence type="ECO:0000313" key="2">
    <source>
        <dbReference type="EMBL" id="TFK98228.1"/>
    </source>
</evidence>
<dbReference type="Gene3D" id="1.25.40.20">
    <property type="entry name" value="Ankyrin repeat-containing domain"/>
    <property type="match status" value="1"/>
</dbReference>
<dbReference type="SMART" id="SM00248">
    <property type="entry name" value="ANK"/>
    <property type="match status" value="1"/>
</dbReference>
<dbReference type="InterPro" id="IPR002110">
    <property type="entry name" value="Ankyrin_rpt"/>
</dbReference>
<dbReference type="InterPro" id="IPR039323">
    <property type="entry name" value="ANKRD_45/46/60"/>
</dbReference>
<keyword evidence="3" id="KW-1185">Reference proteome</keyword>
<name>A0A5C3QDI2_9AGAR</name>
<accession>A0A5C3QDI2</accession>
<dbReference type="PANTHER" id="PTHR22677:SF4">
    <property type="entry name" value="USHER SYNDROME TYPE-1G PROTEIN-LIKE PROTEIN"/>
    <property type="match status" value="1"/>
</dbReference>
<sequence length="71" mass="7759">SSGHLDVVQYLLDTKDVNVEAVDASSWTALHIAASAGQEEVVRLLIGAGADVNRRNDKGMRSQGHHRESRY</sequence>
<proteinExistence type="predicted"/>
<dbReference type="Proteomes" id="UP000305067">
    <property type="component" value="Unassembled WGS sequence"/>
</dbReference>
<gene>
    <name evidence="2" type="ORF">BDV98DRAFT_512636</name>
</gene>
<dbReference type="PROSITE" id="PS50088">
    <property type="entry name" value="ANK_REPEAT"/>
    <property type="match status" value="1"/>
</dbReference>
<keyword evidence="1" id="KW-0040">ANK repeat</keyword>
<dbReference type="STRING" id="1884261.A0A5C3QDI2"/>
<dbReference type="Pfam" id="PF12796">
    <property type="entry name" value="Ank_2"/>
    <property type="match status" value="1"/>
</dbReference>
<organism evidence="2 3">
    <name type="scientific">Pterulicium gracile</name>
    <dbReference type="NCBI Taxonomy" id="1884261"/>
    <lineage>
        <taxon>Eukaryota</taxon>
        <taxon>Fungi</taxon>
        <taxon>Dikarya</taxon>
        <taxon>Basidiomycota</taxon>
        <taxon>Agaricomycotina</taxon>
        <taxon>Agaricomycetes</taxon>
        <taxon>Agaricomycetidae</taxon>
        <taxon>Agaricales</taxon>
        <taxon>Pleurotineae</taxon>
        <taxon>Pterulaceae</taxon>
        <taxon>Pterulicium</taxon>
    </lineage>
</organism>